<sequence length="369" mass="43710">MIYGLVATNSFMLFTFAIYIITQMYKIIGADNKMILDFDLIESENSCSQSLYCSIVNWYKLDYKILFLYTWSFWFNSENSDIPIGLRIGRKNDKMKDILNSFFSIQFQQIDTSQDFSNEIIEIIHNELLKNKPVIVGTNLYWCPWSKKYKKESRYPDKRIHPEDCDNIIIIGIDFDKKIVYCKEKNTDNKFVFATFNDIIYGCKKLNLLEKGDKSGPRNNFDWKKSIKRSLEYTNQNIFTENVFENMKELALHLKNVDLDLNSERNGLSDLYLADIPLLDRIMNIGRARKQFAKVLQYFVRNFDANQLSPFINDFYEIRNKWDNIKIIFLKGFKVNRLSRQTLDSIADEINNLSILEEKAFYDLRNIVK</sequence>
<evidence type="ECO:0000313" key="2">
    <source>
        <dbReference type="EMBL" id="BBB89581.1"/>
    </source>
</evidence>
<keyword evidence="1" id="KW-1133">Transmembrane helix</keyword>
<dbReference type="AlphaFoldDB" id="A0A348AET3"/>
<evidence type="ECO:0000313" key="3">
    <source>
        <dbReference type="Proteomes" id="UP000276437"/>
    </source>
</evidence>
<gene>
    <name evidence="2" type="ORF">MAMMFC1_00214</name>
</gene>
<evidence type="ECO:0000256" key="1">
    <source>
        <dbReference type="SAM" id="Phobius"/>
    </source>
</evidence>
<dbReference type="Proteomes" id="UP000276437">
    <property type="component" value="Chromosome"/>
</dbReference>
<keyword evidence="1" id="KW-0812">Transmembrane</keyword>
<proteinExistence type="predicted"/>
<reference evidence="2 3" key="1">
    <citation type="journal article" date="2018" name="Int. J. Syst. Evol. Microbiol.">
        <title>Methylomusa anaerophila gen. nov., sp. nov., an anaerobic methanol-utilizing bacterium isolated from a microbial fuel cell.</title>
        <authorList>
            <person name="Amano N."/>
            <person name="Yamamuro A."/>
            <person name="Miyahara M."/>
            <person name="Kouzuma A."/>
            <person name="Abe T."/>
            <person name="Watanabe K."/>
        </authorList>
    </citation>
    <scope>NUCLEOTIDE SEQUENCE [LARGE SCALE GENOMIC DNA]</scope>
    <source>
        <strain evidence="2 3">MMFC1</strain>
    </source>
</reference>
<protein>
    <recommendedName>
        <fullName evidence="4">Butirosin biosynthesis protein H N-terminal domain-containing protein</fullName>
    </recommendedName>
</protein>
<dbReference type="KEGG" id="mana:MAMMFC1_00214"/>
<accession>A0A348AET3</accession>
<feature type="transmembrane region" description="Helical" evidence="1">
    <location>
        <begin position="6"/>
        <end position="25"/>
    </location>
</feature>
<dbReference type="EMBL" id="AP018449">
    <property type="protein sequence ID" value="BBB89581.1"/>
    <property type="molecule type" value="Genomic_DNA"/>
</dbReference>
<keyword evidence="1" id="KW-0472">Membrane</keyword>
<organism evidence="2 3">
    <name type="scientific">Methylomusa anaerophila</name>
    <dbReference type="NCBI Taxonomy" id="1930071"/>
    <lineage>
        <taxon>Bacteria</taxon>
        <taxon>Bacillati</taxon>
        <taxon>Bacillota</taxon>
        <taxon>Negativicutes</taxon>
        <taxon>Selenomonadales</taxon>
        <taxon>Sporomusaceae</taxon>
        <taxon>Methylomusa</taxon>
    </lineage>
</organism>
<keyword evidence="3" id="KW-1185">Reference proteome</keyword>
<evidence type="ECO:0008006" key="4">
    <source>
        <dbReference type="Google" id="ProtNLM"/>
    </source>
</evidence>
<name>A0A348AET3_9FIRM</name>